<reference evidence="2" key="1">
    <citation type="submission" date="2025-08" db="UniProtKB">
        <authorList>
            <consortium name="RefSeq"/>
        </authorList>
    </citation>
    <scope>IDENTIFICATION</scope>
</reference>
<organism evidence="1 2">
    <name type="scientific">Pundamilia nyererei</name>
    <dbReference type="NCBI Taxonomy" id="303518"/>
    <lineage>
        <taxon>Eukaryota</taxon>
        <taxon>Metazoa</taxon>
        <taxon>Chordata</taxon>
        <taxon>Craniata</taxon>
        <taxon>Vertebrata</taxon>
        <taxon>Euteleostomi</taxon>
        <taxon>Actinopterygii</taxon>
        <taxon>Neopterygii</taxon>
        <taxon>Teleostei</taxon>
        <taxon>Neoteleostei</taxon>
        <taxon>Acanthomorphata</taxon>
        <taxon>Ovalentaria</taxon>
        <taxon>Cichlomorphae</taxon>
        <taxon>Cichliformes</taxon>
        <taxon>Cichlidae</taxon>
        <taxon>African cichlids</taxon>
        <taxon>Pseudocrenilabrinae</taxon>
        <taxon>Haplochromini</taxon>
        <taxon>Pundamilia</taxon>
    </lineage>
</organism>
<dbReference type="CTD" id="84276"/>
<evidence type="ECO:0000313" key="2">
    <source>
        <dbReference type="RefSeq" id="XP_013768332.1"/>
    </source>
</evidence>
<sequence>MSGTPDDTKPVNFTVKAPVYLQIGDAKADTAHSGVCVVDVNLPFGKPVNIEEVTFKNYYTAYVTVRLLRRNPEQEAPAKWCTAVRDLPLMDNPHTEGGSQDYYTIHRTQMQVEPDHVVCARLILRQPSLAWLTFSLEDIQIFPHTEPDPEKEVSDWLSDLTLTDQHPDLEGLPDPQTVSSSIQQMWALTEVMQTNQTTASIGRFDVSETHSQPHLSCNECVHDGGDVITFGR</sequence>
<dbReference type="PANTHER" id="PTHR31239:SF2">
    <property type="entry name" value="NICOLIN-1"/>
    <property type="match status" value="1"/>
</dbReference>
<accession>A0A9Y6JHF2</accession>
<dbReference type="GO" id="GO:0005654">
    <property type="term" value="C:nucleoplasm"/>
    <property type="evidence" value="ECO:0007669"/>
    <property type="project" value="TreeGrafter"/>
</dbReference>
<dbReference type="InterPro" id="IPR040235">
    <property type="entry name" value="Nicolin-1"/>
</dbReference>
<protein>
    <submittedName>
        <fullName evidence="2">Nicolin-1</fullName>
    </submittedName>
</protein>
<dbReference type="AlphaFoldDB" id="A0A9Y6JHF2"/>
<gene>
    <name evidence="2" type="primary">nicn1</name>
</gene>
<dbReference type="Proteomes" id="UP000695023">
    <property type="component" value="Unplaced"/>
</dbReference>
<evidence type="ECO:0000313" key="1">
    <source>
        <dbReference type="Proteomes" id="UP000695023"/>
    </source>
</evidence>
<dbReference type="PANTHER" id="PTHR31239">
    <property type="entry name" value="NICOLIN 1"/>
    <property type="match status" value="1"/>
</dbReference>
<proteinExistence type="predicted"/>
<dbReference type="GeneID" id="102205729"/>
<name>A0A9Y6JHF2_9CICH</name>
<keyword evidence="1" id="KW-1185">Reference proteome</keyword>
<dbReference type="RefSeq" id="XP_013768332.1">
    <property type="nucleotide sequence ID" value="XM_013912878.1"/>
</dbReference>